<name>A0A368H338_ANCCA</name>
<evidence type="ECO:0008006" key="3">
    <source>
        <dbReference type="Google" id="ProtNLM"/>
    </source>
</evidence>
<dbReference type="AlphaFoldDB" id="A0A368H338"/>
<proteinExistence type="predicted"/>
<dbReference type="Proteomes" id="UP000252519">
    <property type="component" value="Unassembled WGS sequence"/>
</dbReference>
<accession>A0A368H338</accession>
<dbReference type="EMBL" id="JOJR01000030">
    <property type="protein sequence ID" value="RCN49690.1"/>
    <property type="molecule type" value="Genomic_DNA"/>
</dbReference>
<dbReference type="InterPro" id="IPR035109">
    <property type="entry name" value="ASPR"/>
</dbReference>
<comment type="caution">
    <text evidence="1">The sequence shown here is derived from an EMBL/GenBank/DDBJ whole genome shotgun (WGS) entry which is preliminary data.</text>
</comment>
<protein>
    <recommendedName>
        <fullName evidence="3">SCP domain-containing protein</fullName>
    </recommendedName>
</protein>
<gene>
    <name evidence="1" type="ORF">ANCCAN_04146</name>
</gene>
<evidence type="ECO:0000313" key="1">
    <source>
        <dbReference type="EMBL" id="RCN49690.1"/>
    </source>
</evidence>
<sequence length="88" mass="9829">MYQGIEPSPPIFIGKYSCKLEEDAYDLVNEPGVTATDDKLIYTGGNGKVNLRDAVKSWKNELKEMSEKKEFGCNFSLGDKSKIGCIFK</sequence>
<keyword evidence="2" id="KW-1185">Reference proteome</keyword>
<dbReference type="Pfam" id="PF17641">
    <property type="entry name" value="ASPRs"/>
    <property type="match status" value="1"/>
</dbReference>
<evidence type="ECO:0000313" key="2">
    <source>
        <dbReference type="Proteomes" id="UP000252519"/>
    </source>
</evidence>
<reference evidence="1 2" key="1">
    <citation type="submission" date="2014-10" db="EMBL/GenBank/DDBJ databases">
        <title>Draft genome of the hookworm Ancylostoma caninum.</title>
        <authorList>
            <person name="Mitreva M."/>
        </authorList>
    </citation>
    <scope>NUCLEOTIDE SEQUENCE [LARGE SCALE GENOMIC DNA]</scope>
    <source>
        <strain evidence="1 2">Baltimore</strain>
    </source>
</reference>
<dbReference type="OrthoDB" id="10506600at2759"/>
<organism evidence="1 2">
    <name type="scientific">Ancylostoma caninum</name>
    <name type="common">Dog hookworm</name>
    <dbReference type="NCBI Taxonomy" id="29170"/>
    <lineage>
        <taxon>Eukaryota</taxon>
        <taxon>Metazoa</taxon>
        <taxon>Ecdysozoa</taxon>
        <taxon>Nematoda</taxon>
        <taxon>Chromadorea</taxon>
        <taxon>Rhabditida</taxon>
        <taxon>Rhabditina</taxon>
        <taxon>Rhabditomorpha</taxon>
        <taxon>Strongyloidea</taxon>
        <taxon>Ancylostomatidae</taxon>
        <taxon>Ancylostomatinae</taxon>
        <taxon>Ancylostoma</taxon>
    </lineage>
</organism>